<organism evidence="1 2">
    <name type="scientific">Ajellomyces capsulatus</name>
    <name type="common">Darling's disease fungus</name>
    <name type="synonym">Histoplasma capsulatum</name>
    <dbReference type="NCBI Taxonomy" id="5037"/>
    <lineage>
        <taxon>Eukaryota</taxon>
        <taxon>Fungi</taxon>
        <taxon>Dikarya</taxon>
        <taxon>Ascomycota</taxon>
        <taxon>Pezizomycotina</taxon>
        <taxon>Eurotiomycetes</taxon>
        <taxon>Eurotiomycetidae</taxon>
        <taxon>Onygenales</taxon>
        <taxon>Ajellomycetaceae</taxon>
        <taxon>Histoplasma</taxon>
    </lineage>
</organism>
<dbReference type="Proteomes" id="UP000670092">
    <property type="component" value="Unassembled WGS sequence"/>
</dbReference>
<gene>
    <name evidence="1" type="ORF">I7I52_10693</name>
</gene>
<accession>A0A8H7Z2R4</accession>
<dbReference type="AlphaFoldDB" id="A0A8H7Z2R4"/>
<protein>
    <submittedName>
        <fullName evidence="1">Uncharacterized protein</fullName>
    </submittedName>
</protein>
<comment type="caution">
    <text evidence="1">The sequence shown here is derived from an EMBL/GenBank/DDBJ whole genome shotgun (WGS) entry which is preliminary data.</text>
</comment>
<sequence>MQQAICPPISALYSQLSTRKASYCLDLFLRIPASSLLGNSPNGNQQCDRIRACQSGIEYSRDPDQKPIRSSTL</sequence>
<evidence type="ECO:0000313" key="1">
    <source>
        <dbReference type="EMBL" id="KAG5300150.1"/>
    </source>
</evidence>
<evidence type="ECO:0000313" key="2">
    <source>
        <dbReference type="Proteomes" id="UP000670092"/>
    </source>
</evidence>
<proteinExistence type="predicted"/>
<dbReference type="EMBL" id="JAEVHI010000002">
    <property type="protein sequence ID" value="KAG5300150.1"/>
    <property type="molecule type" value="Genomic_DNA"/>
</dbReference>
<reference evidence="1 2" key="1">
    <citation type="submission" date="2021-01" db="EMBL/GenBank/DDBJ databases">
        <title>Chromosome-level genome assembly of a human fungal pathogen reveals clustering of transcriptionally co-regulated genes.</title>
        <authorList>
            <person name="Voorhies M."/>
            <person name="Cohen S."/>
            <person name="Shea T.P."/>
            <person name="Petrus S."/>
            <person name="Munoz J.F."/>
            <person name="Poplawski S."/>
            <person name="Goldman W.E."/>
            <person name="Michael T."/>
            <person name="Cuomo C.A."/>
            <person name="Sil A."/>
            <person name="Beyhan S."/>
        </authorList>
    </citation>
    <scope>NUCLEOTIDE SEQUENCE [LARGE SCALE GENOMIC DNA]</scope>
    <source>
        <strain evidence="1 2">G184AR</strain>
    </source>
</reference>
<name>A0A8H7Z2R4_AJECA</name>
<dbReference type="VEuPathDB" id="FungiDB:I7I52_10693"/>